<dbReference type="Proteomes" id="UP000601435">
    <property type="component" value="Unassembled WGS sequence"/>
</dbReference>
<keyword evidence="2" id="KW-1185">Reference proteome</keyword>
<comment type="caution">
    <text evidence="1">The sequence shown here is derived from an EMBL/GenBank/DDBJ whole genome shotgun (WGS) entry which is preliminary data.</text>
</comment>
<gene>
    <name evidence="1" type="ORF">SNEC2469_LOCUS10456</name>
</gene>
<sequence>MGAVTSFMYGRPLPDSGRHLYFSERLYLGWLELLCCPEVAGCNVRSYMEGDHRGGSLQYTVLRSVSYSPYVPRFVMEIRNKTMPRPAVVGRMEKLDTVVRAKSGEFLSIQLWKMVCNGLQWTDKRKRRVLPSDSDSFVMHVAIATQAKIDFDEGEAENDNLDSRSERWVQTISTDNPALSIWNKKTMQSSHGALCEIKLSYEGQNVGTAKQKVFESGE</sequence>
<evidence type="ECO:0000313" key="2">
    <source>
        <dbReference type="Proteomes" id="UP000601435"/>
    </source>
</evidence>
<dbReference type="OrthoDB" id="415027at2759"/>
<proteinExistence type="predicted"/>
<protein>
    <submittedName>
        <fullName evidence="1">Uncharacterized protein</fullName>
    </submittedName>
</protein>
<feature type="non-terminal residue" evidence="1">
    <location>
        <position position="218"/>
    </location>
</feature>
<accession>A0A812QJL4</accession>
<organism evidence="1 2">
    <name type="scientific">Symbiodinium necroappetens</name>
    <dbReference type="NCBI Taxonomy" id="1628268"/>
    <lineage>
        <taxon>Eukaryota</taxon>
        <taxon>Sar</taxon>
        <taxon>Alveolata</taxon>
        <taxon>Dinophyceae</taxon>
        <taxon>Suessiales</taxon>
        <taxon>Symbiodiniaceae</taxon>
        <taxon>Symbiodinium</taxon>
    </lineage>
</organism>
<dbReference type="AlphaFoldDB" id="A0A812QJL4"/>
<reference evidence="1" key="1">
    <citation type="submission" date="2021-02" db="EMBL/GenBank/DDBJ databases">
        <authorList>
            <person name="Dougan E. K."/>
            <person name="Rhodes N."/>
            <person name="Thang M."/>
            <person name="Chan C."/>
        </authorList>
    </citation>
    <scope>NUCLEOTIDE SEQUENCE</scope>
</reference>
<dbReference type="EMBL" id="CAJNJA010016682">
    <property type="protein sequence ID" value="CAE7385841.1"/>
    <property type="molecule type" value="Genomic_DNA"/>
</dbReference>
<evidence type="ECO:0000313" key="1">
    <source>
        <dbReference type="EMBL" id="CAE7385841.1"/>
    </source>
</evidence>
<name>A0A812QJL4_9DINO</name>